<dbReference type="Proteomes" id="UP000229805">
    <property type="component" value="Unassembled WGS sequence"/>
</dbReference>
<feature type="transmembrane region" description="Helical" evidence="1">
    <location>
        <begin position="44"/>
        <end position="60"/>
    </location>
</feature>
<keyword evidence="1" id="KW-0472">Membrane</keyword>
<organism evidence="2 3">
    <name type="scientific">Candidatus Portnoybacteria bacterium CG_4_10_14_0_2_um_filter_44_20</name>
    <dbReference type="NCBI Taxonomy" id="1974799"/>
    <lineage>
        <taxon>Bacteria</taxon>
        <taxon>Candidatus Portnoyibacteriota</taxon>
    </lineage>
</organism>
<dbReference type="AlphaFoldDB" id="A0A2M7UEE9"/>
<proteinExistence type="predicted"/>
<sequence>MIRRVKRFLRQLMWMAAGLLAAWALIDPTGFTRALDQFLKTRANLIIAAVILFLLARWVWRELKKIFK</sequence>
<keyword evidence="1" id="KW-1133">Transmembrane helix</keyword>
<accession>A0A2M7UEE9</accession>
<name>A0A2M7UEE9_9BACT</name>
<keyword evidence="1" id="KW-0812">Transmembrane</keyword>
<gene>
    <name evidence="2" type="ORF">COY11_04145</name>
</gene>
<dbReference type="EMBL" id="PFOG01000151">
    <property type="protein sequence ID" value="PIZ69625.1"/>
    <property type="molecule type" value="Genomic_DNA"/>
</dbReference>
<evidence type="ECO:0000256" key="1">
    <source>
        <dbReference type="SAM" id="Phobius"/>
    </source>
</evidence>
<comment type="caution">
    <text evidence="2">The sequence shown here is derived from an EMBL/GenBank/DDBJ whole genome shotgun (WGS) entry which is preliminary data.</text>
</comment>
<evidence type="ECO:0000313" key="3">
    <source>
        <dbReference type="Proteomes" id="UP000229805"/>
    </source>
</evidence>
<reference evidence="3" key="1">
    <citation type="submission" date="2017-09" db="EMBL/GenBank/DDBJ databases">
        <title>Depth-based differentiation of microbial function through sediment-hosted aquifers and enrichment of novel symbionts in the deep terrestrial subsurface.</title>
        <authorList>
            <person name="Probst A.J."/>
            <person name="Ladd B."/>
            <person name="Jarett J.K."/>
            <person name="Geller-Mcgrath D.E."/>
            <person name="Sieber C.M.K."/>
            <person name="Emerson J.B."/>
            <person name="Anantharaman K."/>
            <person name="Thomas B.C."/>
            <person name="Malmstrom R."/>
            <person name="Stieglmeier M."/>
            <person name="Klingl A."/>
            <person name="Woyke T."/>
            <person name="Ryan C.M."/>
            <person name="Banfield J.F."/>
        </authorList>
    </citation>
    <scope>NUCLEOTIDE SEQUENCE [LARGE SCALE GENOMIC DNA]</scope>
</reference>
<protein>
    <submittedName>
        <fullName evidence="2">Uncharacterized protein</fullName>
    </submittedName>
</protein>
<evidence type="ECO:0000313" key="2">
    <source>
        <dbReference type="EMBL" id="PIZ69625.1"/>
    </source>
</evidence>